<reference evidence="3 4" key="1">
    <citation type="journal article" date="2013" name="Genome Announc.">
        <title>Draft Genome Sequence of Strain JLT2015T, Belonging to the Family Sphingomonadaceae of the Alphaproteobacteria.</title>
        <authorList>
            <person name="Tang K."/>
            <person name="Liu K."/>
            <person name="Li S."/>
            <person name="Jiao N."/>
        </authorList>
    </citation>
    <scope>NUCLEOTIDE SEQUENCE [LARGE SCALE GENOMIC DNA]</scope>
    <source>
        <strain evidence="3 4">JLT2015</strain>
    </source>
</reference>
<dbReference type="InterPro" id="IPR000639">
    <property type="entry name" value="Epox_hydrolase-like"/>
</dbReference>
<name>M2TMN8_9SPHN</name>
<dbReference type="GO" id="GO:0016787">
    <property type="term" value="F:hydrolase activity"/>
    <property type="evidence" value="ECO:0007669"/>
    <property type="project" value="UniProtKB-KW"/>
</dbReference>
<dbReference type="Pfam" id="PF00561">
    <property type="entry name" value="Abhydrolase_1"/>
    <property type="match status" value="1"/>
</dbReference>
<dbReference type="PANTHER" id="PTHR43329">
    <property type="entry name" value="EPOXIDE HYDROLASE"/>
    <property type="match status" value="1"/>
</dbReference>
<keyword evidence="1 3" id="KW-0378">Hydrolase</keyword>
<protein>
    <submittedName>
        <fullName evidence="3">Epoxide hydrolase-related protein</fullName>
    </submittedName>
</protein>
<evidence type="ECO:0000313" key="3">
    <source>
        <dbReference type="EMBL" id="EMD82986.1"/>
    </source>
</evidence>
<proteinExistence type="predicted"/>
<dbReference type="RefSeq" id="WP_008601639.1">
    <property type="nucleotide sequence ID" value="NZ_AMRV01000004.1"/>
</dbReference>
<organism evidence="3 4">
    <name type="scientific">Pacificimonas flava</name>
    <dbReference type="NCBI Taxonomy" id="1234595"/>
    <lineage>
        <taxon>Bacteria</taxon>
        <taxon>Pseudomonadati</taxon>
        <taxon>Pseudomonadota</taxon>
        <taxon>Alphaproteobacteria</taxon>
        <taxon>Sphingomonadales</taxon>
        <taxon>Sphingosinicellaceae</taxon>
        <taxon>Pacificimonas</taxon>
    </lineage>
</organism>
<dbReference type="PRINTS" id="PR00412">
    <property type="entry name" value="EPOXHYDRLASE"/>
</dbReference>
<keyword evidence="4" id="KW-1185">Reference proteome</keyword>
<evidence type="ECO:0000256" key="1">
    <source>
        <dbReference type="ARBA" id="ARBA00022801"/>
    </source>
</evidence>
<comment type="caution">
    <text evidence="3">The sequence shown here is derived from an EMBL/GenBank/DDBJ whole genome shotgun (WGS) entry which is preliminary data.</text>
</comment>
<dbReference type="PATRIC" id="fig|1234595.3.peg.1585"/>
<feature type="domain" description="AB hydrolase-1" evidence="2">
    <location>
        <begin position="22"/>
        <end position="271"/>
    </location>
</feature>
<accession>M2TMN8</accession>
<dbReference type="Gene3D" id="3.40.50.1820">
    <property type="entry name" value="alpha/beta hydrolase"/>
    <property type="match status" value="1"/>
</dbReference>
<evidence type="ECO:0000313" key="4">
    <source>
        <dbReference type="Proteomes" id="UP000011717"/>
    </source>
</evidence>
<dbReference type="SUPFAM" id="SSF53474">
    <property type="entry name" value="alpha/beta-Hydrolases"/>
    <property type="match status" value="1"/>
</dbReference>
<gene>
    <name evidence="3" type="ORF">C725_1584</name>
</gene>
<sequence length="290" mass="32372">MQPANGLDFELVAAGPRRAKRAVLMLHGFPELNLSWRHQIAFLAERGWRVWAPNLRGYGATSRPEGLAAYRLDALTADVAALLSALRTESGAEEIVLMAHDWGGAIAWDAAMRRVRPMDRLVIMNMPHPYGFARALRLSRAQRRRSRYIAFFQLPRLPERLLGARDALAIRRVFTGMATNAERFPPEILDIYARAAQRPGALTAMLNYYRAAVRLRGTMSGRDPVVDIPVLLIWGTADTALGQETLDGIGAYVPHLTRRYLPGISHWVQQDAPDLVNAHLADWLETPVPG</sequence>
<dbReference type="EMBL" id="AMRV01000004">
    <property type="protein sequence ID" value="EMD82986.1"/>
    <property type="molecule type" value="Genomic_DNA"/>
</dbReference>
<dbReference type="OrthoDB" id="9804723at2"/>
<dbReference type="InterPro" id="IPR000073">
    <property type="entry name" value="AB_hydrolase_1"/>
</dbReference>
<dbReference type="Proteomes" id="UP000011717">
    <property type="component" value="Unassembled WGS sequence"/>
</dbReference>
<dbReference type="AlphaFoldDB" id="M2TMN8"/>
<dbReference type="InterPro" id="IPR029058">
    <property type="entry name" value="AB_hydrolase_fold"/>
</dbReference>
<evidence type="ECO:0000259" key="2">
    <source>
        <dbReference type="Pfam" id="PF00561"/>
    </source>
</evidence>